<evidence type="ECO:0000313" key="3">
    <source>
        <dbReference type="EMBL" id="SFZ94447.1"/>
    </source>
</evidence>
<sequence>MKINKSLKLQILKEILKQSPPFYSSIGGDIMEFLEKIWELKAMPSTDERYKDAYGDIVQHIINNDDWTLEFLFIDRLELLEDDSKFIKFLNLMIHPDTRSDENSIMNYYYLIQPYLKKAELSYSLKQYADSGLPVYEVEKLKESSDSQFGIRENEIPFIVDLNPNGHAEHMSAHKQINEYPFFALAFNSGWNDFKVKSTFHLFYHRNQFEEFYIGEVKIIHLEDIDTSNKIPLQFTKLDSDFCSLGQSIQYYKRLREYFDRDFKNILWALRDSAFFVGIREEFEYISNFRNSLIRENQAERLLREAQYLVYNYDLENLYSFHYSFKSKFADNNLDVEFNFKDSVYAYDRIYSVIGKNGTGKTQLITSLPNDISRNKEELFTPKPPIFSKVIAVSYSTFDSFEIPNKSATFNYVYCGLKDKDNKILSEVELITRFHQTRLEIVKSGRVEQWVQILENFIDENSLSQFIIYEEEKEAFLPSERYRFDTESFNTVRGHLSSGQSIILFIVTEIVANIRFDSLIIYDEPETHLHPNAISQLINTIYELVHQFKSYCIIATHSPLIIQEILSKNVYVIEREGNYSSLRKIGLESFGENLSILTEEVFGNRSIPKQYKIILERLVKRGYNFEGIKQLLESDQIPLSLNAIVYLKSILNEKS</sequence>
<feature type="domain" description="AbiJ-NTD3" evidence="2">
    <location>
        <begin position="3"/>
        <end position="147"/>
    </location>
</feature>
<dbReference type="SUPFAM" id="SSF52540">
    <property type="entry name" value="P-loop containing nucleoside triphosphate hydrolases"/>
    <property type="match status" value="1"/>
</dbReference>
<name>A0A1K2IPY5_9FLAO</name>
<dbReference type="Proteomes" id="UP000182544">
    <property type="component" value="Unassembled WGS sequence"/>
</dbReference>
<dbReference type="EMBL" id="FPKV01000004">
    <property type="protein sequence ID" value="SFZ94447.1"/>
    <property type="molecule type" value="Genomic_DNA"/>
</dbReference>
<evidence type="ECO:0000259" key="2">
    <source>
        <dbReference type="Pfam" id="PF18860"/>
    </source>
</evidence>
<accession>A0A1K2IPY5</accession>
<dbReference type="Pfam" id="PF18860">
    <property type="entry name" value="AbiJ_NTD3"/>
    <property type="match status" value="1"/>
</dbReference>
<dbReference type="Pfam" id="PF13175">
    <property type="entry name" value="AAA_15"/>
    <property type="match status" value="1"/>
</dbReference>
<dbReference type="PANTHER" id="PTHR43581:SF2">
    <property type="entry name" value="EXCINUCLEASE ATPASE SUBUNIT"/>
    <property type="match status" value="1"/>
</dbReference>
<proteinExistence type="predicted"/>
<reference evidence="3 4" key="1">
    <citation type="submission" date="2016-10" db="EMBL/GenBank/DDBJ databases">
        <authorList>
            <person name="de Groot N.N."/>
        </authorList>
    </citation>
    <scope>NUCLEOTIDE SEQUENCE [LARGE SCALE GENOMIC DNA]</scope>
    <source>
        <strain evidence="3 4">DSM 18180</strain>
    </source>
</reference>
<dbReference type="STRING" id="369401.SAMN05428642_104186"/>
<dbReference type="InterPro" id="IPR041685">
    <property type="entry name" value="AAA_GajA/Old/RecF-like"/>
</dbReference>
<dbReference type="InterPro" id="IPR027417">
    <property type="entry name" value="P-loop_NTPase"/>
</dbReference>
<dbReference type="InterPro" id="IPR051396">
    <property type="entry name" value="Bact_Antivir_Def_Nuclease"/>
</dbReference>
<dbReference type="Gene3D" id="3.40.50.300">
    <property type="entry name" value="P-loop containing nucleotide triphosphate hydrolases"/>
    <property type="match status" value="1"/>
</dbReference>
<evidence type="ECO:0000259" key="1">
    <source>
        <dbReference type="Pfam" id="PF13175"/>
    </source>
</evidence>
<feature type="domain" description="Endonuclease GajA/Old nuclease/RecF-like AAA" evidence="1">
    <location>
        <begin position="285"/>
        <end position="562"/>
    </location>
</feature>
<evidence type="ECO:0000313" key="4">
    <source>
        <dbReference type="Proteomes" id="UP000182544"/>
    </source>
</evidence>
<dbReference type="AlphaFoldDB" id="A0A1K2IPY5"/>
<dbReference type="RefSeq" id="WP_072403363.1">
    <property type="nucleotide sequence ID" value="NZ_FPKV01000004.1"/>
</dbReference>
<dbReference type="OrthoDB" id="9815944at2"/>
<dbReference type="PANTHER" id="PTHR43581">
    <property type="entry name" value="ATP/GTP PHOSPHATASE"/>
    <property type="match status" value="1"/>
</dbReference>
<gene>
    <name evidence="3" type="ORF">SAMN05428642_104186</name>
</gene>
<protein>
    <submittedName>
        <fullName evidence="3">AAA domain-containing protein, putative AbiEii toxin, Type IV TA system</fullName>
    </submittedName>
</protein>
<organism evidence="3 4">
    <name type="scientific">Flaviramulus basaltis</name>
    <dbReference type="NCBI Taxonomy" id="369401"/>
    <lineage>
        <taxon>Bacteria</taxon>
        <taxon>Pseudomonadati</taxon>
        <taxon>Bacteroidota</taxon>
        <taxon>Flavobacteriia</taxon>
        <taxon>Flavobacteriales</taxon>
        <taxon>Flavobacteriaceae</taxon>
        <taxon>Flaviramulus</taxon>
    </lineage>
</organism>
<dbReference type="InterPro" id="IPR041427">
    <property type="entry name" value="AbiJ-NTD3"/>
</dbReference>
<keyword evidence="4" id="KW-1185">Reference proteome</keyword>